<dbReference type="Proteomes" id="UP000076603">
    <property type="component" value="Unassembled WGS sequence"/>
</dbReference>
<sequence length="73" mass="8211">MIRSYSEAVYDGLVDEKDTKKYAGEIIKEVDRLNSLVMDLLQLSKLEYGAKSSAADGTEFYFVIPKDNLSTLN</sequence>
<dbReference type="Pfam" id="PF00512">
    <property type="entry name" value="HisKA"/>
    <property type="match status" value="1"/>
</dbReference>
<dbReference type="RefSeq" id="WP_066622428.1">
    <property type="nucleotide sequence ID" value="NZ_FQXL01000021.1"/>
</dbReference>
<evidence type="ECO:0000313" key="5">
    <source>
        <dbReference type="Proteomes" id="UP000076603"/>
    </source>
</evidence>
<dbReference type="CDD" id="cd00082">
    <property type="entry name" value="HisKA"/>
    <property type="match status" value="1"/>
</dbReference>
<dbReference type="InterPro" id="IPR003661">
    <property type="entry name" value="HisK_dim/P_dom"/>
</dbReference>
<comment type="catalytic activity">
    <reaction evidence="1">
        <text>ATP + protein L-histidine = ADP + protein N-phospho-L-histidine.</text>
        <dbReference type="EC" id="2.7.13.3"/>
    </reaction>
</comment>
<dbReference type="SUPFAM" id="SSF47384">
    <property type="entry name" value="Homodimeric domain of signal transducing histidine kinase"/>
    <property type="match status" value="1"/>
</dbReference>
<evidence type="ECO:0000259" key="3">
    <source>
        <dbReference type="Pfam" id="PF00512"/>
    </source>
</evidence>
<evidence type="ECO:0000256" key="2">
    <source>
        <dbReference type="ARBA" id="ARBA00012438"/>
    </source>
</evidence>
<comment type="caution">
    <text evidence="4">The sequence shown here is derived from an EMBL/GenBank/DDBJ whole genome shotgun (WGS) entry which is preliminary data.</text>
</comment>
<proteinExistence type="predicted"/>
<dbReference type="Gene3D" id="1.10.287.130">
    <property type="match status" value="1"/>
</dbReference>
<accession>A0A162TJY3</accession>
<gene>
    <name evidence="4" type="ORF">CLMAG_25550</name>
</gene>
<reference evidence="4 5" key="1">
    <citation type="submission" date="2016-04" db="EMBL/GenBank/DDBJ databases">
        <title>Genome sequence of Clostridium magnum DSM 2767.</title>
        <authorList>
            <person name="Poehlein A."/>
            <person name="Uhlig R."/>
            <person name="Fischer R."/>
            <person name="Bahl H."/>
            <person name="Daniel R."/>
        </authorList>
    </citation>
    <scope>NUCLEOTIDE SEQUENCE [LARGE SCALE GENOMIC DNA]</scope>
    <source>
        <strain evidence="4 5">DSM 2767</strain>
    </source>
</reference>
<dbReference type="InterPro" id="IPR036097">
    <property type="entry name" value="HisK_dim/P_sf"/>
</dbReference>
<organism evidence="4 5">
    <name type="scientific">Clostridium magnum DSM 2767</name>
    <dbReference type="NCBI Taxonomy" id="1121326"/>
    <lineage>
        <taxon>Bacteria</taxon>
        <taxon>Bacillati</taxon>
        <taxon>Bacillota</taxon>
        <taxon>Clostridia</taxon>
        <taxon>Eubacteriales</taxon>
        <taxon>Clostridiaceae</taxon>
        <taxon>Clostridium</taxon>
    </lineage>
</organism>
<name>A0A162TJY3_9CLOT</name>
<dbReference type="EMBL" id="LWAE01000002">
    <property type="protein sequence ID" value="KZL92741.1"/>
    <property type="molecule type" value="Genomic_DNA"/>
</dbReference>
<protein>
    <recommendedName>
        <fullName evidence="2">histidine kinase</fullName>
        <ecNumber evidence="2">2.7.13.3</ecNumber>
    </recommendedName>
</protein>
<keyword evidence="5" id="KW-1185">Reference proteome</keyword>
<dbReference type="GO" id="GO:0000155">
    <property type="term" value="F:phosphorelay sensor kinase activity"/>
    <property type="evidence" value="ECO:0007669"/>
    <property type="project" value="InterPro"/>
</dbReference>
<evidence type="ECO:0000313" key="4">
    <source>
        <dbReference type="EMBL" id="KZL92741.1"/>
    </source>
</evidence>
<feature type="domain" description="Signal transduction histidine kinase dimerisation/phosphoacceptor" evidence="3">
    <location>
        <begin position="2"/>
        <end position="49"/>
    </location>
</feature>
<dbReference type="STRING" id="1121326.CLMAG_25550"/>
<dbReference type="OrthoDB" id="9762826at2"/>
<evidence type="ECO:0000256" key="1">
    <source>
        <dbReference type="ARBA" id="ARBA00000085"/>
    </source>
</evidence>
<dbReference type="PATRIC" id="fig|1121326.3.peg.2560"/>
<dbReference type="AlphaFoldDB" id="A0A162TJY3"/>
<dbReference type="EC" id="2.7.13.3" evidence="2"/>